<comment type="cofactor">
    <cofactor evidence="5">
        <name>a divalent metal cation</name>
        <dbReference type="ChEBI" id="CHEBI:60240"/>
    </cofactor>
    <text evidence="5">Binds 2 divalent metal cations per subunit. Site 1 may preferentially bind zinc ions, while site 2 has a preference for magnesium and/or manganese ions.</text>
</comment>
<dbReference type="PANTHER" id="PTHR11347">
    <property type="entry name" value="CYCLIC NUCLEOTIDE PHOSPHODIESTERASE"/>
    <property type="match status" value="1"/>
</dbReference>
<evidence type="ECO:0000256" key="4">
    <source>
        <dbReference type="PIRSR" id="PIRSR623088-3"/>
    </source>
</evidence>
<feature type="transmembrane region" description="Helical" evidence="7">
    <location>
        <begin position="645"/>
        <end position="667"/>
    </location>
</feature>
<dbReference type="Pfam" id="PF00233">
    <property type="entry name" value="PDEase_I"/>
    <property type="match status" value="1"/>
</dbReference>
<evidence type="ECO:0000256" key="1">
    <source>
        <dbReference type="ARBA" id="ARBA00022723"/>
    </source>
</evidence>
<feature type="binding site" evidence="4">
    <location>
        <position position="88"/>
    </location>
    <ligand>
        <name>Zn(2+)</name>
        <dbReference type="ChEBI" id="CHEBI:29105"/>
        <label>1</label>
    </ligand>
</feature>
<keyword evidence="7" id="KW-0812">Transmembrane</keyword>
<dbReference type="CDD" id="cd00077">
    <property type="entry name" value="HDc"/>
    <property type="match status" value="1"/>
</dbReference>
<dbReference type="PRINTS" id="PR00387">
    <property type="entry name" value="PDIESTERASE1"/>
</dbReference>
<reference evidence="9" key="1">
    <citation type="submission" date="2020-06" db="EMBL/GenBank/DDBJ databases">
        <title>WGS assembly of Ceratodon purpureus strain R40.</title>
        <authorList>
            <person name="Carey S.B."/>
            <person name="Jenkins J."/>
            <person name="Shu S."/>
            <person name="Lovell J.T."/>
            <person name="Sreedasyam A."/>
            <person name="Maumus F."/>
            <person name="Tiley G.P."/>
            <person name="Fernandez-Pozo N."/>
            <person name="Barry K."/>
            <person name="Chen C."/>
            <person name="Wang M."/>
            <person name="Lipzen A."/>
            <person name="Daum C."/>
            <person name="Saski C.A."/>
            <person name="Payton A.C."/>
            <person name="Mcbreen J.C."/>
            <person name="Conrad R.E."/>
            <person name="Kollar L.M."/>
            <person name="Olsson S."/>
            <person name="Huttunen S."/>
            <person name="Landis J.B."/>
            <person name="Wickett N.J."/>
            <person name="Johnson M.G."/>
            <person name="Rensing S.A."/>
            <person name="Grimwood J."/>
            <person name="Schmutz J."/>
            <person name="Mcdaniel S.F."/>
        </authorList>
    </citation>
    <scope>NUCLEOTIDE SEQUENCE</scope>
    <source>
        <strain evidence="9">R40</strain>
    </source>
</reference>
<evidence type="ECO:0000256" key="7">
    <source>
        <dbReference type="SAM" id="Phobius"/>
    </source>
</evidence>
<feature type="binding site" evidence="4">
    <location>
        <position position="298"/>
    </location>
    <ligand>
        <name>Zn(2+)</name>
        <dbReference type="ChEBI" id="CHEBI:29105"/>
        <label>1</label>
    </ligand>
</feature>
<comment type="caution">
    <text evidence="9">The sequence shown here is derived from an EMBL/GenBank/DDBJ whole genome shotgun (WGS) entry which is preliminary data.</text>
</comment>
<evidence type="ECO:0000259" key="8">
    <source>
        <dbReference type="PROSITE" id="PS51845"/>
    </source>
</evidence>
<protein>
    <recommendedName>
        <fullName evidence="5">Phosphodiesterase</fullName>
        <ecNumber evidence="5">3.1.4.-</ecNumber>
    </recommendedName>
</protein>
<feature type="binding site" evidence="4">
    <location>
        <position position="124"/>
    </location>
    <ligand>
        <name>Zn(2+)</name>
        <dbReference type="ChEBI" id="CHEBI:29105"/>
        <label>1</label>
    </ligand>
</feature>
<sequence>MSEIKQENTGREASFQLPEGEHKSLQGIESWSFDIFQVEDDQLPQMVEKIFRSLNIFDNFPIDMHKFRAFVRAMVARYQPNPYHCFRHACDVLHAVYLMLTLTEGAQRLNQLEIFAVALAAVCHDVDHPGLTNAFLVAASDPIALRYNDKAVLESHHAATAFLTMRGHDNVNIMSSLDEPHQRHLRRLVLSCILATDMGLHAEIIGHFTARLSDPRPFQLSGPYTPPGPTPPEPESNDADIKSARSEEASTSSSSGPAGNSTNQPPERKSPLAKYLLPPLSSSNDVVLYLQMIIKCADLSNVIKPFFLSKRWSALLLLEWFRQGDIERELGMRVSKFMDRDEPTTLMDMTCGCIDFVAKPMFEATAVLLPHLHDEALANLTLNRSLWNSFSTGGRRVSEVARNILGPFLPPPVTIDRIAEKFGEATVKMDAQSSLHYDIYLPGEKASIPAAPLQLLPALSVTDQSIAAIQALPMDEHHSSLLALDPGGDKNLSLNKGSLKQDREPSILGGAAPLSLLRVNRNPSIDSPSDGNNIVLRSYGTSSRRNTVEDRSGKASRELSLAPAVYKGTETINVAVDIQVLASAQDSAWDNRRFWDSIRRHPKGKRLYAMMESRFWVSINILATFVAMFADDFTKAILPKAADAYEGPILSMCLFIFIIELVLLSILSQSYFLGFFFWLDLIGSISLLTVITSVYTQNLVIARTGKYVKAMTRLSKSMQATPLASMFPIAYILKLFHHRNEIVDDDEDEYFHVASSSKPSQVWTELSELTVQKLIIGLLLLIILSPFLRDETMDLGPVMSLNTLDEFRGCTTQFNASIDKVQGFNMQHGYNLVYLGIKGMCCRSSSCGTDTTKYVQIVPSKGTVDGKTAARSQYRGVELRYAMSDSNRSEALYSIRSLSRTKHGLNC</sequence>
<organism evidence="9 10">
    <name type="scientific">Ceratodon purpureus</name>
    <name type="common">Fire moss</name>
    <name type="synonym">Dicranum purpureum</name>
    <dbReference type="NCBI Taxonomy" id="3225"/>
    <lineage>
        <taxon>Eukaryota</taxon>
        <taxon>Viridiplantae</taxon>
        <taxon>Streptophyta</taxon>
        <taxon>Embryophyta</taxon>
        <taxon>Bryophyta</taxon>
        <taxon>Bryophytina</taxon>
        <taxon>Bryopsida</taxon>
        <taxon>Dicranidae</taxon>
        <taxon>Pseudoditrichales</taxon>
        <taxon>Ditrichaceae</taxon>
        <taxon>Ceratodon</taxon>
    </lineage>
</organism>
<feature type="compositionally biased region" description="Pro residues" evidence="6">
    <location>
        <begin position="224"/>
        <end position="234"/>
    </location>
</feature>
<name>A0A8T0G9A1_CERPU</name>
<feature type="binding site" evidence="4">
    <location>
        <position position="125"/>
    </location>
    <ligand>
        <name>Zn(2+)</name>
        <dbReference type="ChEBI" id="CHEBI:29105"/>
        <label>2</label>
    </ligand>
</feature>
<dbReference type="GO" id="GO:0004114">
    <property type="term" value="F:3',5'-cyclic-nucleotide phosphodiesterase activity"/>
    <property type="evidence" value="ECO:0007669"/>
    <property type="project" value="InterPro"/>
</dbReference>
<dbReference type="EMBL" id="CM026433">
    <property type="protein sequence ID" value="KAG0555047.1"/>
    <property type="molecule type" value="Genomic_DNA"/>
</dbReference>
<dbReference type="SUPFAM" id="SSF109604">
    <property type="entry name" value="HD-domain/PDEase-like"/>
    <property type="match status" value="1"/>
</dbReference>
<feature type="binding site" evidence="4">
    <location>
        <position position="125"/>
    </location>
    <ligand>
        <name>Zn(2+)</name>
        <dbReference type="ChEBI" id="CHEBI:29105"/>
        <label>1</label>
    </ligand>
</feature>
<feature type="transmembrane region" description="Helical" evidence="7">
    <location>
        <begin position="615"/>
        <end position="633"/>
    </location>
</feature>
<feature type="region of interest" description="Disordered" evidence="6">
    <location>
        <begin position="216"/>
        <end position="274"/>
    </location>
</feature>
<dbReference type="OrthoDB" id="1914314at2759"/>
<dbReference type="InterPro" id="IPR036971">
    <property type="entry name" value="PDEase_catalytic_dom_sf"/>
</dbReference>
<dbReference type="PROSITE" id="PS51845">
    <property type="entry name" value="PDEASE_I_2"/>
    <property type="match status" value="1"/>
</dbReference>
<dbReference type="InterPro" id="IPR023088">
    <property type="entry name" value="PDEase"/>
</dbReference>
<dbReference type="AlphaFoldDB" id="A0A8T0G9A1"/>
<keyword evidence="7" id="KW-1133">Transmembrane helix</keyword>
<dbReference type="GO" id="GO:0046872">
    <property type="term" value="F:metal ion binding"/>
    <property type="evidence" value="ECO:0007669"/>
    <property type="project" value="UniProtKB-KW"/>
</dbReference>
<evidence type="ECO:0000313" key="10">
    <source>
        <dbReference type="Proteomes" id="UP000822688"/>
    </source>
</evidence>
<evidence type="ECO:0000256" key="5">
    <source>
        <dbReference type="RuleBase" id="RU363067"/>
    </source>
</evidence>
<dbReference type="GO" id="GO:0007165">
    <property type="term" value="P:signal transduction"/>
    <property type="evidence" value="ECO:0007669"/>
    <property type="project" value="InterPro"/>
</dbReference>
<comment type="similarity">
    <text evidence="5">Belongs to the cyclic nucleotide phosphodiesterase family.</text>
</comment>
<feature type="compositionally biased region" description="Basic and acidic residues" evidence="6">
    <location>
        <begin position="239"/>
        <end position="248"/>
    </location>
</feature>
<evidence type="ECO:0000256" key="3">
    <source>
        <dbReference type="PIRSR" id="PIRSR623088-1"/>
    </source>
</evidence>
<dbReference type="Proteomes" id="UP000822688">
    <property type="component" value="Chromosome 12"/>
</dbReference>
<gene>
    <name evidence="9" type="ORF">KC19_12G139900</name>
</gene>
<evidence type="ECO:0000256" key="2">
    <source>
        <dbReference type="ARBA" id="ARBA00022801"/>
    </source>
</evidence>
<keyword evidence="2 5" id="KW-0378">Hydrolase</keyword>
<evidence type="ECO:0000313" key="9">
    <source>
        <dbReference type="EMBL" id="KAG0555047.1"/>
    </source>
</evidence>
<feature type="compositionally biased region" description="Low complexity" evidence="6">
    <location>
        <begin position="249"/>
        <end position="263"/>
    </location>
</feature>
<dbReference type="InterPro" id="IPR002073">
    <property type="entry name" value="PDEase_catalytic_dom"/>
</dbReference>
<feature type="transmembrane region" description="Helical" evidence="7">
    <location>
        <begin position="673"/>
        <end position="696"/>
    </location>
</feature>
<keyword evidence="10" id="KW-1185">Reference proteome</keyword>
<keyword evidence="1 4" id="KW-0479">Metal-binding</keyword>
<dbReference type="PROSITE" id="PS00126">
    <property type="entry name" value="PDEASE_I_1"/>
    <property type="match status" value="1"/>
</dbReference>
<keyword evidence="7" id="KW-0472">Membrane</keyword>
<feature type="active site" description="Proton donor" evidence="3">
    <location>
        <position position="84"/>
    </location>
</feature>
<accession>A0A8T0G9A1</accession>
<feature type="domain" description="PDEase" evidence="8">
    <location>
        <begin position="1"/>
        <end position="394"/>
    </location>
</feature>
<dbReference type="EC" id="3.1.4.-" evidence="5"/>
<dbReference type="Gene3D" id="1.10.1300.10">
    <property type="entry name" value="3'5'-cyclic nucleotide phosphodiesterase, catalytic domain"/>
    <property type="match status" value="1"/>
</dbReference>
<dbReference type="InterPro" id="IPR023174">
    <property type="entry name" value="PDEase_CS"/>
</dbReference>
<dbReference type="SMART" id="SM00471">
    <property type="entry name" value="HDc"/>
    <property type="match status" value="1"/>
</dbReference>
<evidence type="ECO:0000256" key="6">
    <source>
        <dbReference type="SAM" id="MobiDB-lite"/>
    </source>
</evidence>
<proteinExistence type="inferred from homology"/>
<dbReference type="InterPro" id="IPR003607">
    <property type="entry name" value="HD/PDEase_dom"/>
</dbReference>